<evidence type="ECO:0000259" key="4">
    <source>
        <dbReference type="PROSITE" id="PS51192"/>
    </source>
</evidence>
<dbReference type="SUPFAM" id="SSF52540">
    <property type="entry name" value="P-loop containing nucleoside triphosphate hydrolases"/>
    <property type="match status" value="2"/>
</dbReference>
<dbReference type="EMBL" id="JXXN02002476">
    <property type="protein sequence ID" value="THD22865.1"/>
    <property type="molecule type" value="Genomic_DNA"/>
</dbReference>
<dbReference type="GO" id="GO:0016787">
    <property type="term" value="F:hydrolase activity"/>
    <property type="evidence" value="ECO:0007669"/>
    <property type="project" value="UniProtKB-KW"/>
</dbReference>
<feature type="region of interest" description="Disordered" evidence="3">
    <location>
        <begin position="803"/>
        <end position="824"/>
    </location>
</feature>
<dbReference type="InterPro" id="IPR049730">
    <property type="entry name" value="SNF2/RAD54-like_C"/>
</dbReference>
<dbReference type="Gene3D" id="3.40.50.300">
    <property type="entry name" value="P-loop containing nucleotide triphosphate hydrolases"/>
    <property type="match status" value="1"/>
</dbReference>
<dbReference type="GO" id="GO:0005524">
    <property type="term" value="F:ATP binding"/>
    <property type="evidence" value="ECO:0007669"/>
    <property type="project" value="InterPro"/>
</dbReference>
<evidence type="ECO:0000256" key="2">
    <source>
        <dbReference type="SAM" id="Coils"/>
    </source>
</evidence>
<dbReference type="InterPro" id="IPR014001">
    <property type="entry name" value="Helicase_ATP-bd"/>
</dbReference>
<keyword evidence="1" id="KW-0378">Hydrolase</keyword>
<evidence type="ECO:0000256" key="3">
    <source>
        <dbReference type="SAM" id="MobiDB-lite"/>
    </source>
</evidence>
<dbReference type="InterPro" id="IPR027417">
    <property type="entry name" value="P-loop_NTPase"/>
</dbReference>
<protein>
    <submittedName>
        <fullName evidence="6">DNA excision repair protein ERCC-6</fullName>
    </submittedName>
</protein>
<dbReference type="PROSITE" id="PS51194">
    <property type="entry name" value="HELICASE_CTER"/>
    <property type="match status" value="1"/>
</dbReference>
<dbReference type="GO" id="GO:0006283">
    <property type="term" value="P:transcription-coupled nucleotide-excision repair"/>
    <property type="evidence" value="ECO:0007669"/>
    <property type="project" value="TreeGrafter"/>
</dbReference>
<proteinExistence type="predicted"/>
<comment type="caution">
    <text evidence="6">The sequence shown here is derived from an EMBL/GenBank/DDBJ whole genome shotgun (WGS) entry which is preliminary data.</text>
</comment>
<dbReference type="FunFam" id="3.40.50.10810:FF:000042">
    <property type="entry name" value="SNF2 family helicase-like protein"/>
    <property type="match status" value="1"/>
</dbReference>
<evidence type="ECO:0000256" key="1">
    <source>
        <dbReference type="ARBA" id="ARBA00022801"/>
    </source>
</evidence>
<reference evidence="6" key="1">
    <citation type="submission" date="2019-03" db="EMBL/GenBank/DDBJ databases">
        <title>Improved annotation for the trematode Fasciola hepatica.</title>
        <authorList>
            <person name="Choi Y.-J."/>
            <person name="Martin J."/>
            <person name="Mitreva M."/>
        </authorList>
    </citation>
    <scope>NUCLEOTIDE SEQUENCE [LARGE SCALE GENOMIC DNA]</scope>
</reference>
<dbReference type="InterPro" id="IPR050496">
    <property type="entry name" value="SNF2_RAD54_helicase_repair"/>
</dbReference>
<dbReference type="SMART" id="SM00487">
    <property type="entry name" value="DEXDc"/>
    <property type="match status" value="1"/>
</dbReference>
<dbReference type="Pfam" id="PF00271">
    <property type="entry name" value="Helicase_C"/>
    <property type="match status" value="1"/>
</dbReference>
<dbReference type="CDD" id="cd18000">
    <property type="entry name" value="DEXHc_ERCC6"/>
    <property type="match status" value="1"/>
</dbReference>
<dbReference type="Proteomes" id="UP000230066">
    <property type="component" value="Unassembled WGS sequence"/>
</dbReference>
<dbReference type="InterPro" id="IPR001650">
    <property type="entry name" value="Helicase_C-like"/>
</dbReference>
<feature type="compositionally biased region" description="Low complexity" evidence="3">
    <location>
        <begin position="962"/>
        <end position="974"/>
    </location>
</feature>
<keyword evidence="2" id="KW-0175">Coiled coil</keyword>
<accession>A0A4E0R788</accession>
<dbReference type="SMART" id="SM00490">
    <property type="entry name" value="HELICc"/>
    <property type="match status" value="1"/>
</dbReference>
<feature type="compositionally biased region" description="Polar residues" evidence="3">
    <location>
        <begin position="1063"/>
        <end position="1076"/>
    </location>
</feature>
<dbReference type="GO" id="GO:0008094">
    <property type="term" value="F:ATP-dependent activity, acting on DNA"/>
    <property type="evidence" value="ECO:0007669"/>
    <property type="project" value="TreeGrafter"/>
</dbReference>
<dbReference type="GO" id="GO:0005634">
    <property type="term" value="C:nucleus"/>
    <property type="evidence" value="ECO:0007669"/>
    <property type="project" value="TreeGrafter"/>
</dbReference>
<dbReference type="PANTHER" id="PTHR45629:SF7">
    <property type="entry name" value="DNA EXCISION REPAIR PROTEIN ERCC-6-RELATED"/>
    <property type="match status" value="1"/>
</dbReference>
<sequence>MLTNIVHKEPESSANAIRERISIDKSQIKSSSVGETANLNNVVAYEQSDFEAGVLEQVTRACDKHTQNEIRITRQRLHDLDEDLKYAKSHLEALEQTLDKALSEVVNSSGELTGSRKIRSLELEVELKMKSIDTLNSRKASLQKKLQLLLQENPMTINDTILVSNVTHQEPTTSKCDSKSTEPIQPQNTILPVKIDKTNSGNLRRKLKNLRKVENRNLDDANLANFQARLRRRNQLDVLELELARERGEHAPVIPEDGDLGGNFRVPGRIWSRLFDYQRTGVSWLWQLHQNRSGGILGDEMGLGKTIQIIAFLAGLQYSDHLAAEQPNEYSNNTPSMGSVLLVCPATILQQWLHEFHDWYPVIRVATLHSSGSGYHKPAHLIRTMASHSGCVLLTTYNTLVVYQDLLTEHDWSYVILDEGHKIKNPEAEVTLAVKRFSTEHRIILSGSPIQNNLRELWSLFDFVSPGRLGPLPEFMQQFSIPIIQGGYASASPLQVETAYRCACILRDILMPFLIRRLKTEVRLQLPSKSEQVLFCRLTYYQRQLYREFIDSQVCKDLLNGKGNVFTALILLRKLCNHPDLVTGGSKDMLGDESTCREHDTEQSNEYPKELASRYPWNRFGCPLRSSKMLVVASLLRTWHSQGHRILLFSQSRRMLTILERLVAILRIPYLRMDGSTPVGVRQTLIRQFNTPVSETALSAEPAPSVFLLTTRVGGLGVNLTAASRVLIYDPDWNPTTDIQARERAWRIGQKQSVLIYRLLTSGTIEEKIYHRQIFKQFLTNRILKNPRQQRFFKTNDLQELLNFDDPDSGNSGGSPRSRTTAPETAMYVQSEGLGYTVSRSRPTNRFDTLQERCQLKVATTPESDEGTEVLEATDGEKITPAEKAIAKMSRQDRLRQIAKELSRRISEGRVDTEKPLFCRENIRPRSQKRRGTRVDGVRLSLVDRKSAYDTGDTEPVKKSRASTSAVDSSSHQARLMDSNVTESLQSDVFLSALLVRDSSASEVTAIADQTNPSGSWDIIARKRATLDDDMREEAIRVAQLAKEAIRQHGVQVPTGKLGKSSEYPSRTSTKINDTQSTRLPSSSLRPRKRPPTDVGAICSTSDCEGNKRKNHALKNGELISLPQVSHVIAHDQLIESLTSADRVDTTFYRLETQRIVVRAVEMLCTEMTRHPQAVPNFHDPLVAHPNFSNTMEYARFGSVKDRFLYNPRETESQSFLYLRRTLLQSRLPKFGSSGDSIHSPRDNADASALLSGHVRFSSSVLLALIRIRQSVRQSQADGASSVLSHDPGEVRIMRRIQQVAIKLLRLLCTPGTPVTTELLAVQFKSVLADDSEDVIKANHFRALLRLLARCHRPTATVNSPVTVTVRSRDVWCLRDRFQTLGHYFVENLAQCERPNAFKES</sequence>
<dbReference type="InterPro" id="IPR000330">
    <property type="entry name" value="SNF2_N"/>
</dbReference>
<dbReference type="Pfam" id="PF00176">
    <property type="entry name" value="SNF2-rel_dom"/>
    <property type="match status" value="1"/>
</dbReference>
<name>A0A4E0R788_FASHE</name>
<evidence type="ECO:0000259" key="5">
    <source>
        <dbReference type="PROSITE" id="PS51194"/>
    </source>
</evidence>
<feature type="region of interest" description="Disordered" evidence="3">
    <location>
        <begin position="947"/>
        <end position="975"/>
    </location>
</feature>
<keyword evidence="7" id="KW-1185">Reference proteome</keyword>
<gene>
    <name evidence="6" type="ORF">D915_005829</name>
</gene>
<organism evidence="6 7">
    <name type="scientific">Fasciola hepatica</name>
    <name type="common">Liver fluke</name>
    <dbReference type="NCBI Taxonomy" id="6192"/>
    <lineage>
        <taxon>Eukaryota</taxon>
        <taxon>Metazoa</taxon>
        <taxon>Spiralia</taxon>
        <taxon>Lophotrochozoa</taxon>
        <taxon>Platyhelminthes</taxon>
        <taxon>Trematoda</taxon>
        <taxon>Digenea</taxon>
        <taxon>Plagiorchiida</taxon>
        <taxon>Echinostomata</taxon>
        <taxon>Echinostomatoidea</taxon>
        <taxon>Fasciolidae</taxon>
        <taxon>Fasciola</taxon>
    </lineage>
</organism>
<evidence type="ECO:0000313" key="7">
    <source>
        <dbReference type="Proteomes" id="UP000230066"/>
    </source>
</evidence>
<evidence type="ECO:0000313" key="6">
    <source>
        <dbReference type="EMBL" id="THD22865.1"/>
    </source>
</evidence>
<dbReference type="Gene3D" id="3.40.50.10810">
    <property type="entry name" value="Tandem AAA-ATPase domain"/>
    <property type="match status" value="1"/>
</dbReference>
<feature type="region of interest" description="Disordered" evidence="3">
    <location>
        <begin position="1052"/>
        <end position="1101"/>
    </location>
</feature>
<dbReference type="InterPro" id="IPR038718">
    <property type="entry name" value="SNF2-like_sf"/>
</dbReference>
<dbReference type="CDD" id="cd18793">
    <property type="entry name" value="SF2_C_SNF"/>
    <property type="match status" value="1"/>
</dbReference>
<dbReference type="PROSITE" id="PS51192">
    <property type="entry name" value="HELICASE_ATP_BIND_1"/>
    <property type="match status" value="1"/>
</dbReference>
<feature type="domain" description="Helicase C-terminal" evidence="5">
    <location>
        <begin position="631"/>
        <end position="799"/>
    </location>
</feature>
<feature type="domain" description="Helicase ATP-binding" evidence="4">
    <location>
        <begin position="286"/>
        <end position="467"/>
    </location>
</feature>
<feature type="compositionally biased region" description="Polar residues" evidence="3">
    <location>
        <begin position="814"/>
        <end position="823"/>
    </location>
</feature>
<dbReference type="PANTHER" id="PTHR45629">
    <property type="entry name" value="SNF2/RAD54 FAMILY MEMBER"/>
    <property type="match status" value="1"/>
</dbReference>
<feature type="coiled-coil region" evidence="2">
    <location>
        <begin position="77"/>
        <end position="152"/>
    </location>
</feature>